<dbReference type="STRING" id="663278.Ethha_1641"/>
<feature type="active site" description="Acyl-thioester intermediate" evidence="2">
    <location>
        <position position="215"/>
    </location>
</feature>
<dbReference type="Gene3D" id="2.40.260.10">
    <property type="entry name" value="Sortase"/>
    <property type="match status" value="1"/>
</dbReference>
<sequence length="263" mass="29748">MVPIIQYYIEAYQNQRMNDNLAGQVHASSSAVSSASASSGPVLPEYASLYAQNSDMKGWVNVPGTNINYPVMQASDNDFYLRRDFYKNSNQHGVPFLDYRDKLGDSPSKNLIIYGHNMKDDQMFHELVNYEDNGFYAKAPLIQFNTVYKQQTWKIFAVMIVNTVPSQGDTFYYLDTDFASNDAFMNYIGEVKKRSLVNTTVDVQPTDHILTLSTCSYVFNDARVVVLARLARDGEDLSPGTATMNPNPQMPQIWYKTNKKSGT</sequence>
<dbReference type="NCBIfam" id="TIGR03064">
    <property type="entry name" value="sortase_srtB"/>
    <property type="match status" value="1"/>
</dbReference>
<accession>E6U8U1</accession>
<dbReference type="AlphaFoldDB" id="E6U8U1"/>
<keyword evidence="1" id="KW-0378">Hydrolase</keyword>
<protein>
    <submittedName>
        <fullName evidence="3">Sortase, SrtB family</fullName>
    </submittedName>
</protein>
<feature type="active site" description="Proton donor/acceptor" evidence="2">
    <location>
        <position position="116"/>
    </location>
</feature>
<reference evidence="3 4" key="1">
    <citation type="submission" date="2010-12" db="EMBL/GenBank/DDBJ databases">
        <title>Complete sequence of Ethanoligenens harbinense YUAN-3.</title>
        <authorList>
            <person name="Lucas S."/>
            <person name="Copeland A."/>
            <person name="Lapidus A."/>
            <person name="Cheng J.-F."/>
            <person name="Bruce D."/>
            <person name="Goodwin L."/>
            <person name="Pitluck S."/>
            <person name="Chertkov O."/>
            <person name="Misra M."/>
            <person name="Detter J.C."/>
            <person name="Han C."/>
            <person name="Tapia R."/>
            <person name="Land M."/>
            <person name="Hauser L."/>
            <person name="Jeffries C."/>
            <person name="Kyrpides N."/>
            <person name="Ivanova N."/>
            <person name="Mikhailova N."/>
            <person name="Wang A."/>
            <person name="Mouttaki H."/>
            <person name="He Z."/>
            <person name="Zhou J."/>
            <person name="Hemme C.L."/>
            <person name="Woyke T."/>
        </authorList>
    </citation>
    <scope>NUCLEOTIDE SEQUENCE [LARGE SCALE GENOMIC DNA]</scope>
    <source>
        <strain evidence="4">DSM 18485 / JCM 12961 / CGMCC 1.5033 / YUAN-3</strain>
    </source>
</reference>
<dbReference type="Proteomes" id="UP000001551">
    <property type="component" value="Chromosome"/>
</dbReference>
<evidence type="ECO:0000256" key="2">
    <source>
        <dbReference type="PIRSR" id="PIRSR605754-1"/>
    </source>
</evidence>
<dbReference type="InterPro" id="IPR009835">
    <property type="entry name" value="SrtB"/>
</dbReference>
<dbReference type="EMBL" id="CP002400">
    <property type="protein sequence ID" value="ADU27176.1"/>
    <property type="molecule type" value="Genomic_DNA"/>
</dbReference>
<dbReference type="GO" id="GO:0016787">
    <property type="term" value="F:hydrolase activity"/>
    <property type="evidence" value="ECO:0007669"/>
    <property type="project" value="UniProtKB-KW"/>
</dbReference>
<gene>
    <name evidence="3" type="ordered locus">Ethha_1641</name>
</gene>
<dbReference type="Pfam" id="PF04203">
    <property type="entry name" value="Sortase"/>
    <property type="match status" value="1"/>
</dbReference>
<dbReference type="InterPro" id="IPR023365">
    <property type="entry name" value="Sortase_dom-sf"/>
</dbReference>
<dbReference type="CDD" id="cd05826">
    <property type="entry name" value="Sortase_B"/>
    <property type="match status" value="1"/>
</dbReference>
<dbReference type="eggNOG" id="COG4509">
    <property type="taxonomic scope" value="Bacteria"/>
</dbReference>
<evidence type="ECO:0000313" key="4">
    <source>
        <dbReference type="Proteomes" id="UP000001551"/>
    </source>
</evidence>
<evidence type="ECO:0000256" key="1">
    <source>
        <dbReference type="ARBA" id="ARBA00022801"/>
    </source>
</evidence>
<dbReference type="HOGENOM" id="CLU_034078_1_0_9"/>
<keyword evidence="4" id="KW-1185">Reference proteome</keyword>
<proteinExistence type="predicted"/>
<dbReference type="KEGG" id="eha:Ethha_1641"/>
<evidence type="ECO:0000313" key="3">
    <source>
        <dbReference type="EMBL" id="ADU27176.1"/>
    </source>
</evidence>
<dbReference type="InterPro" id="IPR005754">
    <property type="entry name" value="Sortase"/>
</dbReference>
<dbReference type="SUPFAM" id="SSF63817">
    <property type="entry name" value="Sortase"/>
    <property type="match status" value="1"/>
</dbReference>
<organism evidence="3 4">
    <name type="scientific">Ethanoligenens harbinense (strain DSM 18485 / JCM 12961 / CGMCC 1.5033 / YUAN-3)</name>
    <dbReference type="NCBI Taxonomy" id="663278"/>
    <lineage>
        <taxon>Bacteria</taxon>
        <taxon>Bacillati</taxon>
        <taxon>Bacillota</taxon>
        <taxon>Clostridia</taxon>
        <taxon>Eubacteriales</taxon>
        <taxon>Oscillospiraceae</taxon>
        <taxon>Ethanoligenens</taxon>
    </lineage>
</organism>
<name>E6U8U1_ETHHY</name>